<organism evidence="1 2">
    <name type="scientific">Pseudomonas meliae</name>
    <dbReference type="NCBI Taxonomy" id="86176"/>
    <lineage>
        <taxon>Bacteria</taxon>
        <taxon>Pseudomonadati</taxon>
        <taxon>Pseudomonadota</taxon>
        <taxon>Gammaproteobacteria</taxon>
        <taxon>Pseudomonadales</taxon>
        <taxon>Pseudomonadaceae</taxon>
        <taxon>Pseudomonas</taxon>
    </lineage>
</organism>
<dbReference type="SUPFAM" id="SSF53335">
    <property type="entry name" value="S-adenosyl-L-methionine-dependent methyltransferases"/>
    <property type="match status" value="1"/>
</dbReference>
<dbReference type="RefSeq" id="WP_235378721.1">
    <property type="nucleotide sequence ID" value="NZ_JYHE01000140.1"/>
</dbReference>
<dbReference type="Proteomes" id="UP000050455">
    <property type="component" value="Unassembled WGS sequence"/>
</dbReference>
<sequence>MSGFSHTHQIRSRAPEHSFPIELSLGQVVTPCASVVRGMVEDGSHRLFEAPLANEVVRLGAKARDYGLLSQNGAADVIRSWMRQVSAQSKADNSGKVILSLFDMSGQWSDPWAEAGYQVYRFDIQDDPELGDVSKFDVEFFKEFFGDFEGAEVYAILAACPCTDFANSGARHFLSKDLDGRTAASIALVHQTMRLVEYYRPAIWAIENPVGRIEKLAGLPPWRLSFNPCDLGEPYTKKTLIWGRFNADLPVAPVFPSDGSKMHKQYGGSSLATKNARSVTPAGFAYAFFLANNAADHPVLEITGKYDRIDHRLLLLAFQHGMDLQDLSELLDDAYYDCDDDTVTELLISRLDDVNHSVVEPTGQMAMVI</sequence>
<dbReference type="Gene3D" id="3.40.50.150">
    <property type="entry name" value="Vaccinia Virus protein VP39"/>
    <property type="match status" value="1"/>
</dbReference>
<proteinExistence type="predicted"/>
<dbReference type="InterPro" id="IPR029063">
    <property type="entry name" value="SAM-dependent_MTases_sf"/>
</dbReference>
<comment type="caution">
    <text evidence="1">The sequence shown here is derived from an EMBL/GenBank/DDBJ whole genome shotgun (WGS) entry which is preliminary data.</text>
</comment>
<dbReference type="PATRIC" id="fig|86176.4.peg.4357"/>
<reference evidence="1 2" key="1">
    <citation type="submission" date="2015-09" db="EMBL/GenBank/DDBJ databases">
        <title>Genome announcement of multiple Pseudomonas syringae strains.</title>
        <authorList>
            <person name="Thakur S."/>
            <person name="Wang P.W."/>
            <person name="Gong Y."/>
            <person name="Weir B.S."/>
            <person name="Guttman D.S."/>
        </authorList>
    </citation>
    <scope>NUCLEOTIDE SEQUENCE [LARGE SCALE GENOMIC DNA]</scope>
    <source>
        <strain evidence="1 2">ICMP6289</strain>
    </source>
</reference>
<dbReference type="EMBL" id="LJQT01000108">
    <property type="protein sequence ID" value="KPX92757.1"/>
    <property type="molecule type" value="Genomic_DNA"/>
</dbReference>
<gene>
    <name evidence="1" type="ORF">ALO64_03868</name>
</gene>
<dbReference type="AlphaFoldDB" id="A0A0P9UUT5"/>
<evidence type="ECO:0000313" key="2">
    <source>
        <dbReference type="Proteomes" id="UP000050455"/>
    </source>
</evidence>
<protein>
    <submittedName>
        <fullName evidence="1">Uncharacterized protein</fullName>
    </submittedName>
</protein>
<name>A0A0P9UUT5_9PSED</name>
<keyword evidence="2" id="KW-1185">Reference proteome</keyword>
<accession>A0A0P9UUT5</accession>
<evidence type="ECO:0000313" key="1">
    <source>
        <dbReference type="EMBL" id="KPX92757.1"/>
    </source>
</evidence>